<dbReference type="RefSeq" id="WP_305172853.1">
    <property type="nucleotide sequence ID" value="NZ_JAUUDS010000002.1"/>
</dbReference>
<gene>
    <name evidence="2" type="ORF">Q5H91_07250</name>
</gene>
<comment type="caution">
    <text evidence="2">The sequence shown here is derived from an EMBL/GenBank/DDBJ whole genome shotgun (WGS) entry which is preliminary data.</text>
</comment>
<proteinExistence type="predicted"/>
<feature type="region of interest" description="Disordered" evidence="1">
    <location>
        <begin position="78"/>
        <end position="104"/>
    </location>
</feature>
<name>A0ABT9EJ65_9SPHN</name>
<organism evidence="2 3">
    <name type="scientific">Sphingomonas aurea</name>
    <dbReference type="NCBI Taxonomy" id="3063994"/>
    <lineage>
        <taxon>Bacteria</taxon>
        <taxon>Pseudomonadati</taxon>
        <taxon>Pseudomonadota</taxon>
        <taxon>Alphaproteobacteria</taxon>
        <taxon>Sphingomonadales</taxon>
        <taxon>Sphingomonadaceae</taxon>
        <taxon>Sphingomonas</taxon>
    </lineage>
</organism>
<accession>A0ABT9EJ65</accession>
<reference evidence="2 3" key="1">
    <citation type="submission" date="2023-07" db="EMBL/GenBank/DDBJ databases">
        <authorList>
            <person name="Kim M.K."/>
        </authorList>
    </citation>
    <scope>NUCLEOTIDE SEQUENCE [LARGE SCALE GENOMIC DNA]</scope>
    <source>
        <strain evidence="2 3">KR1UV-12</strain>
    </source>
</reference>
<sequence>MNTTIAATSSSFSYHVIDNSGAVAAAGGAWIDSARGLFTTLAEPKHPCGVLLLECQMPDDRDCALGKQPPVMEGLRSAAETVTSQAKSRLVSPAASRASRNGFA</sequence>
<evidence type="ECO:0000313" key="2">
    <source>
        <dbReference type="EMBL" id="MDP1027003.1"/>
    </source>
</evidence>
<dbReference type="Proteomes" id="UP001230685">
    <property type="component" value="Unassembled WGS sequence"/>
</dbReference>
<dbReference type="EMBL" id="JAUUDS010000002">
    <property type="protein sequence ID" value="MDP1027003.1"/>
    <property type="molecule type" value="Genomic_DNA"/>
</dbReference>
<protein>
    <submittedName>
        <fullName evidence="2">Uncharacterized protein</fullName>
    </submittedName>
</protein>
<evidence type="ECO:0000256" key="1">
    <source>
        <dbReference type="SAM" id="MobiDB-lite"/>
    </source>
</evidence>
<evidence type="ECO:0000313" key="3">
    <source>
        <dbReference type="Proteomes" id="UP001230685"/>
    </source>
</evidence>
<keyword evidence="3" id="KW-1185">Reference proteome</keyword>